<dbReference type="Gene3D" id="1.10.533.10">
    <property type="entry name" value="Death Domain, Fas"/>
    <property type="match status" value="1"/>
</dbReference>
<keyword evidence="5 9" id="KW-0547">Nucleotide-binding</keyword>
<evidence type="ECO:0000313" key="15">
    <source>
        <dbReference type="Proteomes" id="UP000494206"/>
    </source>
</evidence>
<feature type="domain" description="Roc" evidence="13">
    <location>
        <begin position="804"/>
        <end position="1050"/>
    </location>
</feature>
<name>A0A8S1F2G8_9PELO</name>
<feature type="repeat" description="ANK" evidence="8">
    <location>
        <begin position="446"/>
        <end position="478"/>
    </location>
</feature>
<dbReference type="PROSITE" id="PS00108">
    <property type="entry name" value="PROTEIN_KINASE_ST"/>
    <property type="match status" value="1"/>
</dbReference>
<keyword evidence="7 9" id="KW-0067">ATP-binding</keyword>
<dbReference type="InterPro" id="IPR008271">
    <property type="entry name" value="Ser/Thr_kinase_AS"/>
</dbReference>
<dbReference type="GO" id="GO:0005524">
    <property type="term" value="F:ATP binding"/>
    <property type="evidence" value="ECO:0007669"/>
    <property type="project" value="UniProtKB-UniRule"/>
</dbReference>
<evidence type="ECO:0000256" key="7">
    <source>
        <dbReference type="ARBA" id="ARBA00022840"/>
    </source>
</evidence>
<dbReference type="FunFam" id="1.10.510.10:FF:000218">
    <property type="entry name" value="Death-associated protein kinase 1"/>
    <property type="match status" value="1"/>
</dbReference>
<feature type="domain" description="Death" evidence="12">
    <location>
        <begin position="1414"/>
        <end position="1484"/>
    </location>
</feature>
<dbReference type="PROSITE" id="PS00107">
    <property type="entry name" value="PROTEIN_KINASE_ATP"/>
    <property type="match status" value="1"/>
</dbReference>
<dbReference type="Proteomes" id="UP000494206">
    <property type="component" value="Unassembled WGS sequence"/>
</dbReference>
<dbReference type="PROSITE" id="PS50088">
    <property type="entry name" value="ANK_REPEAT"/>
    <property type="match status" value="7"/>
</dbReference>
<dbReference type="Pfam" id="PF00069">
    <property type="entry name" value="Pkinase"/>
    <property type="match status" value="1"/>
</dbReference>
<evidence type="ECO:0000313" key="14">
    <source>
        <dbReference type="EMBL" id="CAB3407993.1"/>
    </source>
</evidence>
<dbReference type="InterPro" id="IPR011029">
    <property type="entry name" value="DEATH-like_dom_sf"/>
</dbReference>
<feature type="repeat" description="ANK" evidence="8">
    <location>
        <begin position="413"/>
        <end position="445"/>
    </location>
</feature>
<dbReference type="GO" id="GO:0043065">
    <property type="term" value="P:positive regulation of apoptotic process"/>
    <property type="evidence" value="ECO:0007669"/>
    <property type="project" value="TreeGrafter"/>
</dbReference>
<dbReference type="FunFam" id="3.30.200.20:FF:000866">
    <property type="entry name" value="Death-associated protein kinase dapk-1"/>
    <property type="match status" value="1"/>
</dbReference>
<dbReference type="InterPro" id="IPR027417">
    <property type="entry name" value="P-loop_NTPase"/>
</dbReference>
<organism evidence="14 15">
    <name type="scientific">Caenorhabditis bovis</name>
    <dbReference type="NCBI Taxonomy" id="2654633"/>
    <lineage>
        <taxon>Eukaryota</taxon>
        <taxon>Metazoa</taxon>
        <taxon>Ecdysozoa</taxon>
        <taxon>Nematoda</taxon>
        <taxon>Chromadorea</taxon>
        <taxon>Rhabditida</taxon>
        <taxon>Rhabditina</taxon>
        <taxon>Rhabditomorpha</taxon>
        <taxon>Rhabditoidea</taxon>
        <taxon>Rhabditidae</taxon>
        <taxon>Peloderinae</taxon>
        <taxon>Caenorhabditis</taxon>
    </lineage>
</organism>
<comment type="cofactor">
    <cofactor evidence="1">
        <name>Mg(2+)</name>
        <dbReference type="ChEBI" id="CHEBI:18420"/>
    </cofactor>
</comment>
<evidence type="ECO:0000256" key="10">
    <source>
        <dbReference type="SAM" id="MobiDB-lite"/>
    </source>
</evidence>
<dbReference type="InterPro" id="IPR000488">
    <property type="entry name" value="Death_dom"/>
</dbReference>
<dbReference type="Gene3D" id="3.30.200.20">
    <property type="entry name" value="Phosphorylase Kinase, domain 1"/>
    <property type="match status" value="1"/>
</dbReference>
<dbReference type="GO" id="GO:0045087">
    <property type="term" value="P:innate immune response"/>
    <property type="evidence" value="ECO:0007669"/>
    <property type="project" value="UniProtKB-ARBA"/>
</dbReference>
<accession>A0A8S1F2G8</accession>
<dbReference type="InterPro" id="IPR002110">
    <property type="entry name" value="Ankyrin_rpt"/>
</dbReference>
<dbReference type="Gene3D" id="3.40.50.300">
    <property type="entry name" value="P-loop containing nucleotide triphosphate hydrolases"/>
    <property type="match status" value="1"/>
</dbReference>
<dbReference type="PROSITE" id="PS51424">
    <property type="entry name" value="ROC"/>
    <property type="match status" value="1"/>
</dbReference>
<feature type="repeat" description="ANK" evidence="8">
    <location>
        <begin position="633"/>
        <end position="665"/>
    </location>
</feature>
<dbReference type="PANTHER" id="PTHR24342:SF14">
    <property type="entry name" value="DEATH-ASSOCIATED PROTEIN KINASE DAPK-1"/>
    <property type="match status" value="1"/>
</dbReference>
<dbReference type="InterPro" id="IPR000719">
    <property type="entry name" value="Prot_kinase_dom"/>
</dbReference>
<keyword evidence="2" id="KW-0723">Serine/threonine-protein kinase</keyword>
<feature type="repeat" description="ANK" evidence="8">
    <location>
        <begin position="699"/>
        <end position="731"/>
    </location>
</feature>
<dbReference type="GO" id="GO:0005737">
    <property type="term" value="C:cytoplasm"/>
    <property type="evidence" value="ECO:0007669"/>
    <property type="project" value="UniProtKB-ARBA"/>
</dbReference>
<dbReference type="Pfam" id="PF12796">
    <property type="entry name" value="Ank_2"/>
    <property type="match status" value="3"/>
</dbReference>
<dbReference type="OrthoDB" id="504170at2759"/>
<evidence type="ECO:0008006" key="16">
    <source>
        <dbReference type="Google" id="ProtNLM"/>
    </source>
</evidence>
<dbReference type="GO" id="GO:0004674">
    <property type="term" value="F:protein serine/threonine kinase activity"/>
    <property type="evidence" value="ECO:0007669"/>
    <property type="project" value="UniProtKB-KW"/>
</dbReference>
<dbReference type="SMART" id="SM00248">
    <property type="entry name" value="ANK"/>
    <property type="match status" value="9"/>
</dbReference>
<dbReference type="Pfam" id="PF00023">
    <property type="entry name" value="Ank"/>
    <property type="match status" value="1"/>
</dbReference>
<sequence>MTDDVAVDSIQFDNTPFEDVFDVETELGSGQFAVVRRVRDKKTGEKYAAKFIKKRRYATSRRGVTRQNIEREVRVLQKIRGHSNVVELHAVYETQSDVIIVLELVSGGELFDHVCAKECLDEAEAAAFIKQILLAVRHLHSLHVVHLDIKPENVMLKQRGESQIKIIDFGLSREIEPGAHVKDMVGTPEFVAPEVVNYEPLSGATDMWAVGVVTYILLSGGSPFLGDSRDETFSNITRVRYHFSDRYFKNTSKHAKHFISRLFVKDVDQRATVEECLQHPWIRGPEGNAVDIRKASCITISHIQSFKTRQRWKRLVELVTVINRATKSARSLNDGRFDKEDPLLSCTLICAEEGNLRALHKLSALHRLHPNSSPRFAQPPGFTAMHAAAKYGQAEVFNYLHMKGGNICHREDGGDTPLHVACRFAQHSVASYLANEKIDVDAMNKRGETALHCAVESADTRIVRLLIALRPRLDIPNAVGDTVLHLAADSINARLLPLLVSLNPPLYLRNIYYYCCCDWYWSHSTPSIIYRQMSRDETSMATPSPSTSEPASESESDSTMVVPGSVMATYLADPVANPAAACWMESPRPRAADFVTKKFSKLGKVEAYASTTTAFIQLLNDMSTDYSRCDCLREETPLHVACARGHIDCVQSLLDNNVPIDAADQEGRTALSVALENAHVDIAITLITNGCDINHADSQGNTALHIAARMGLLNAVQTLCHCAVRVDSVNKSGMTPLHLAAHQGHVDIIRILCLARADVMKKTNEGLTPELIALAQEHTAAAALLAKVKSAEAREEYVSQLYPLDTSLKRIKLKLFGHSMSGKTRLVQTLNSTRGISSFFESMSRRISDHYSPSNSMGKDDGVHSTNGSFVSESNNNVDFVPPHSFYTRGIDVQTVNIVGCGEFSVWEFGGYDVMHTCYDHFVGNTDCVHLVLFRASDPTEVQYKQILYWMNFLKGRVTPAEPIGHCGIISRRSKVIIVGTHATPTLFPHKNSDGEYVSSDIEAMLNTVRLRFETHFDMDHKPILLDETNPSCVGLKTLKQELAKSRANILSKLLKPLAILDAVIANLNVARKQHSNFPVITWPQFINLVRNEINPLTGDTHCRQIVQQLQLIGEVVYLRNEQTQLDYVVLNAEWLGTHVIGQLLSAEFLSKARRSGLYSIANLAPIFPEIPEPADLMHILDTLQLCAPVDIGETFEFPVFIQTEPPPNIWANDKPSYVYGGVRILPMRGMERSLLSTFPRIQVALRRSMNEFQDPIDAELMQWSECSKMCSGLKEAQIRLVGDAVEIRVRGPADRATSCFYLMEDLINLVEQTACEVAPGIALERHFISPKHLKMHKENPALFLPEAMMEMQQKESLSVQGTQEEEELFTDVVCFGSRDVARLLTLGIDVGVAELQMTSRCELACLLDPPHNMGRDWSILAVKLQLTDQVPDVDSTGQSLSRTDQLLNEWAIHHPEQATVGNLCKVLVELGRTDARDALYRTVPLYLFAPLEDQYQIETTDSGVVSSCHSSSEQPHIT</sequence>
<evidence type="ECO:0000256" key="5">
    <source>
        <dbReference type="ARBA" id="ARBA00022741"/>
    </source>
</evidence>
<feature type="binding site" evidence="9">
    <location>
        <position position="54"/>
    </location>
    <ligand>
        <name>ATP</name>
        <dbReference type="ChEBI" id="CHEBI:30616"/>
    </ligand>
</feature>
<dbReference type="SUPFAM" id="SSF47986">
    <property type="entry name" value="DEATH domain"/>
    <property type="match status" value="1"/>
</dbReference>
<evidence type="ECO:0000256" key="8">
    <source>
        <dbReference type="PROSITE-ProRule" id="PRU00023"/>
    </source>
</evidence>
<dbReference type="SUPFAM" id="SSF52540">
    <property type="entry name" value="P-loop containing nucleoside triphosphate hydrolases"/>
    <property type="match status" value="1"/>
</dbReference>
<dbReference type="PROSITE" id="PS50011">
    <property type="entry name" value="PROTEIN_KINASE_DOM"/>
    <property type="match status" value="1"/>
</dbReference>
<evidence type="ECO:0000256" key="2">
    <source>
        <dbReference type="ARBA" id="ARBA00022527"/>
    </source>
</evidence>
<protein>
    <recommendedName>
        <fullName evidence="16">Non-specific serine/threonine protein kinase</fullName>
    </recommendedName>
</protein>
<dbReference type="SMART" id="SM00220">
    <property type="entry name" value="S_TKc"/>
    <property type="match status" value="1"/>
</dbReference>
<evidence type="ECO:0000259" key="11">
    <source>
        <dbReference type="PROSITE" id="PS50011"/>
    </source>
</evidence>
<feature type="repeat" description="ANK" evidence="8">
    <location>
        <begin position="732"/>
        <end position="764"/>
    </location>
</feature>
<keyword evidence="15" id="KW-1185">Reference proteome</keyword>
<dbReference type="CDD" id="cd08782">
    <property type="entry name" value="Death_DAPK1"/>
    <property type="match status" value="1"/>
</dbReference>
<reference evidence="14 15" key="1">
    <citation type="submission" date="2020-04" db="EMBL/GenBank/DDBJ databases">
        <authorList>
            <person name="Laetsch R D."/>
            <person name="Stevens L."/>
            <person name="Kumar S."/>
            <person name="Blaxter L. M."/>
        </authorList>
    </citation>
    <scope>NUCLEOTIDE SEQUENCE [LARGE SCALE GENOMIC DNA]</scope>
</reference>
<evidence type="ECO:0000256" key="9">
    <source>
        <dbReference type="PROSITE-ProRule" id="PRU10141"/>
    </source>
</evidence>
<feature type="domain" description="Protein kinase" evidence="11">
    <location>
        <begin position="21"/>
        <end position="282"/>
    </location>
</feature>
<gene>
    <name evidence="14" type="ORF">CBOVIS_LOCUS9833</name>
</gene>
<dbReference type="InterPro" id="IPR017441">
    <property type="entry name" value="Protein_kinase_ATP_BS"/>
</dbReference>
<dbReference type="PROSITE" id="PS50297">
    <property type="entry name" value="ANK_REP_REGION"/>
    <property type="match status" value="7"/>
</dbReference>
<feature type="repeat" description="ANK" evidence="8">
    <location>
        <begin position="666"/>
        <end position="698"/>
    </location>
</feature>
<evidence type="ECO:0000256" key="3">
    <source>
        <dbReference type="ARBA" id="ARBA00022679"/>
    </source>
</evidence>
<dbReference type="SUPFAM" id="SSF56112">
    <property type="entry name" value="Protein kinase-like (PK-like)"/>
    <property type="match status" value="1"/>
</dbReference>
<keyword evidence="6" id="KW-0418">Kinase</keyword>
<dbReference type="Gene3D" id="1.25.40.20">
    <property type="entry name" value="Ankyrin repeat-containing domain"/>
    <property type="match status" value="3"/>
</dbReference>
<dbReference type="SUPFAM" id="SSF48403">
    <property type="entry name" value="Ankyrin repeat"/>
    <property type="match status" value="2"/>
</dbReference>
<dbReference type="GO" id="GO:0005634">
    <property type="term" value="C:nucleus"/>
    <property type="evidence" value="ECO:0007669"/>
    <property type="project" value="TreeGrafter"/>
</dbReference>
<dbReference type="InterPro" id="IPR011009">
    <property type="entry name" value="Kinase-like_dom_sf"/>
</dbReference>
<evidence type="ECO:0000256" key="6">
    <source>
        <dbReference type="ARBA" id="ARBA00022777"/>
    </source>
</evidence>
<feature type="compositionally biased region" description="Low complexity" evidence="10">
    <location>
        <begin position="539"/>
        <end position="558"/>
    </location>
</feature>
<proteinExistence type="predicted"/>
<dbReference type="Pfam" id="PF00531">
    <property type="entry name" value="Death"/>
    <property type="match status" value="1"/>
</dbReference>
<dbReference type="EMBL" id="CADEPM010000006">
    <property type="protein sequence ID" value="CAB3407993.1"/>
    <property type="molecule type" value="Genomic_DNA"/>
</dbReference>
<evidence type="ECO:0000256" key="4">
    <source>
        <dbReference type="ARBA" id="ARBA00022737"/>
    </source>
</evidence>
<feature type="repeat" description="ANK" evidence="8">
    <location>
        <begin position="380"/>
        <end position="412"/>
    </location>
</feature>
<dbReference type="PROSITE" id="PS50017">
    <property type="entry name" value="DEATH_DOMAIN"/>
    <property type="match status" value="1"/>
</dbReference>
<dbReference type="InterPro" id="IPR020859">
    <property type="entry name" value="ROC"/>
</dbReference>
<evidence type="ECO:0000256" key="1">
    <source>
        <dbReference type="ARBA" id="ARBA00001946"/>
    </source>
</evidence>
<dbReference type="GO" id="GO:0035556">
    <property type="term" value="P:intracellular signal transduction"/>
    <property type="evidence" value="ECO:0007669"/>
    <property type="project" value="TreeGrafter"/>
</dbReference>
<evidence type="ECO:0000259" key="12">
    <source>
        <dbReference type="PROSITE" id="PS50017"/>
    </source>
</evidence>
<keyword evidence="3" id="KW-0808">Transferase</keyword>
<dbReference type="SMART" id="SM00005">
    <property type="entry name" value="DEATH"/>
    <property type="match status" value="1"/>
</dbReference>
<evidence type="ECO:0000259" key="13">
    <source>
        <dbReference type="PROSITE" id="PS51424"/>
    </source>
</evidence>
<dbReference type="GO" id="GO:0005525">
    <property type="term" value="F:GTP binding"/>
    <property type="evidence" value="ECO:0007669"/>
    <property type="project" value="UniProtKB-KW"/>
</dbReference>
<keyword evidence="4" id="KW-0677">Repeat</keyword>
<dbReference type="Gene3D" id="1.10.510.10">
    <property type="entry name" value="Transferase(Phosphotransferase) domain 1"/>
    <property type="match status" value="1"/>
</dbReference>
<comment type="caution">
    <text evidence="14">The sequence shown here is derived from an EMBL/GenBank/DDBJ whole genome shotgun (WGS) entry which is preliminary data.</text>
</comment>
<dbReference type="InterPro" id="IPR036770">
    <property type="entry name" value="Ankyrin_rpt-contain_sf"/>
</dbReference>
<dbReference type="PANTHER" id="PTHR24342">
    <property type="entry name" value="SERINE/THREONINE-PROTEIN KINASE 17"/>
    <property type="match status" value="1"/>
</dbReference>
<keyword evidence="8" id="KW-0040">ANK repeat</keyword>
<feature type="region of interest" description="Disordered" evidence="10">
    <location>
        <begin position="538"/>
        <end position="558"/>
    </location>
</feature>